<dbReference type="Proteomes" id="UP000825935">
    <property type="component" value="Chromosome 7"/>
</dbReference>
<evidence type="ECO:0000313" key="2">
    <source>
        <dbReference type="Proteomes" id="UP000825935"/>
    </source>
</evidence>
<dbReference type="Gene3D" id="3.60.10.10">
    <property type="entry name" value="Endonuclease/exonuclease/phosphatase"/>
    <property type="match status" value="1"/>
</dbReference>
<sequence>MLQDISYICINFYAPNSSTYRIRTWKDLTLAIQHCMGLQIREDARILLCGDINTVDSELDCTTASSVISSQENVVWSEILDMLVCKDLWGYIGGHTLRYTYHSRSHKKAMSRLDRCYYLHVYALSEDSKMWIDAMVLLSDHNPLLVSLKEAEWNLCVPSSLPRILLRVNHSWMQTLLFKTKIQSLIQYVLSLKVSACMKWECLVVKLQDVIRDCGKVFAKILNSAKYEAQQLISLLSEKVDSGQLLSKGEYAHLCKAHKGLEVIENQAIQSSKVRARCTEVNDLHANSKYFFDFLRFKHLKDAISHLEVDGAIIKYRTSIAAIYSEHFQKLFAASYKSDDAWFQALHESLQYTPKSLDSQMEDACERSISEEEVYTALKSLKNGKAPGLDGITKEFVMVFCPLLKHLVLDVCNEIWKDQKMPYSFKLGKTKLIPKLDVPRHSGDWRPITMMSIIYKLFAKVFALRLKCIIHKVVHPS</sequence>
<gene>
    <name evidence="1" type="ORF">KP509_07G050300</name>
</gene>
<dbReference type="AlphaFoldDB" id="A0A8T2U9U1"/>
<dbReference type="InterPro" id="IPR043502">
    <property type="entry name" value="DNA/RNA_pol_sf"/>
</dbReference>
<dbReference type="EMBL" id="CM035412">
    <property type="protein sequence ID" value="KAH7433011.1"/>
    <property type="molecule type" value="Genomic_DNA"/>
</dbReference>
<accession>A0A8T2U9U1</accession>
<organism evidence="1 2">
    <name type="scientific">Ceratopteris richardii</name>
    <name type="common">Triangle waterfern</name>
    <dbReference type="NCBI Taxonomy" id="49495"/>
    <lineage>
        <taxon>Eukaryota</taxon>
        <taxon>Viridiplantae</taxon>
        <taxon>Streptophyta</taxon>
        <taxon>Embryophyta</taxon>
        <taxon>Tracheophyta</taxon>
        <taxon>Polypodiopsida</taxon>
        <taxon>Polypodiidae</taxon>
        <taxon>Polypodiales</taxon>
        <taxon>Pteridineae</taxon>
        <taxon>Pteridaceae</taxon>
        <taxon>Parkerioideae</taxon>
        <taxon>Ceratopteris</taxon>
    </lineage>
</organism>
<proteinExistence type="predicted"/>
<protein>
    <recommendedName>
        <fullName evidence="3">Reverse transcriptase</fullName>
    </recommendedName>
</protein>
<dbReference type="SUPFAM" id="SSF56219">
    <property type="entry name" value="DNase I-like"/>
    <property type="match status" value="1"/>
</dbReference>
<name>A0A8T2U9U1_CERRI</name>
<evidence type="ECO:0000313" key="1">
    <source>
        <dbReference type="EMBL" id="KAH7433011.1"/>
    </source>
</evidence>
<keyword evidence="2" id="KW-1185">Reference proteome</keyword>
<reference evidence="1" key="1">
    <citation type="submission" date="2021-08" db="EMBL/GenBank/DDBJ databases">
        <title>WGS assembly of Ceratopteris richardii.</title>
        <authorList>
            <person name="Marchant D.B."/>
            <person name="Chen G."/>
            <person name="Jenkins J."/>
            <person name="Shu S."/>
            <person name="Leebens-Mack J."/>
            <person name="Grimwood J."/>
            <person name="Schmutz J."/>
            <person name="Soltis P."/>
            <person name="Soltis D."/>
            <person name="Chen Z.-H."/>
        </authorList>
    </citation>
    <scope>NUCLEOTIDE SEQUENCE</scope>
    <source>
        <strain evidence="1">Whitten #5841</strain>
        <tissue evidence="1">Leaf</tissue>
    </source>
</reference>
<evidence type="ECO:0008006" key="3">
    <source>
        <dbReference type="Google" id="ProtNLM"/>
    </source>
</evidence>
<dbReference type="PANTHER" id="PTHR19446">
    <property type="entry name" value="REVERSE TRANSCRIPTASES"/>
    <property type="match status" value="1"/>
</dbReference>
<comment type="caution">
    <text evidence="1">The sequence shown here is derived from an EMBL/GenBank/DDBJ whole genome shotgun (WGS) entry which is preliminary data.</text>
</comment>
<dbReference type="SUPFAM" id="SSF56672">
    <property type="entry name" value="DNA/RNA polymerases"/>
    <property type="match status" value="1"/>
</dbReference>
<dbReference type="InterPro" id="IPR036691">
    <property type="entry name" value="Endo/exonu/phosph_ase_sf"/>
</dbReference>
<dbReference type="OrthoDB" id="1938551at2759"/>